<keyword evidence="1" id="KW-0812">Transmembrane</keyword>
<organism evidence="2 3">
    <name type="scientific">Niallia oryzisoli</name>
    <dbReference type="NCBI Taxonomy" id="1737571"/>
    <lineage>
        <taxon>Bacteria</taxon>
        <taxon>Bacillati</taxon>
        <taxon>Bacillota</taxon>
        <taxon>Bacilli</taxon>
        <taxon>Bacillales</taxon>
        <taxon>Bacillaceae</taxon>
        <taxon>Niallia</taxon>
    </lineage>
</organism>
<dbReference type="EMBL" id="CP137640">
    <property type="protein sequence ID" value="WVX82892.1"/>
    <property type="molecule type" value="Genomic_DNA"/>
</dbReference>
<evidence type="ECO:0000256" key="1">
    <source>
        <dbReference type="SAM" id="Phobius"/>
    </source>
</evidence>
<feature type="transmembrane region" description="Helical" evidence="1">
    <location>
        <begin position="6"/>
        <end position="27"/>
    </location>
</feature>
<proteinExistence type="predicted"/>
<keyword evidence="1" id="KW-0472">Membrane</keyword>
<evidence type="ECO:0000313" key="2">
    <source>
        <dbReference type="EMBL" id="WVX82892.1"/>
    </source>
</evidence>
<dbReference type="RefSeq" id="WP_338451787.1">
    <property type="nucleotide sequence ID" value="NZ_CP137640.1"/>
</dbReference>
<name>A0ABZ2CGI2_9BACI</name>
<protein>
    <submittedName>
        <fullName evidence="2">DUF2768 domain-containing protein</fullName>
    </submittedName>
</protein>
<keyword evidence="3" id="KW-1185">Reference proteome</keyword>
<keyword evidence="1" id="KW-1133">Transmembrane helix</keyword>
<dbReference type="Proteomes" id="UP001357223">
    <property type="component" value="Chromosome"/>
</dbReference>
<evidence type="ECO:0000313" key="3">
    <source>
        <dbReference type="Proteomes" id="UP001357223"/>
    </source>
</evidence>
<sequence>MSPALMKMWISLASMGFMFIAIVLIFLSRYKFKQGVLKAIFAVFAYMLLVLSGFIMFLVVFSGPTDA</sequence>
<feature type="transmembrane region" description="Helical" evidence="1">
    <location>
        <begin position="39"/>
        <end position="61"/>
    </location>
</feature>
<reference evidence="2 3" key="1">
    <citation type="submission" date="2023-10" db="EMBL/GenBank/DDBJ databases">
        <title>Niallia locisalis sp.nov. isolated from a salt pond sample.</title>
        <authorList>
            <person name="Li X.-J."/>
            <person name="Dong L."/>
        </authorList>
    </citation>
    <scope>NUCLEOTIDE SEQUENCE [LARGE SCALE GENOMIC DNA]</scope>
    <source>
        <strain evidence="2 3">DSM 29761</strain>
    </source>
</reference>
<gene>
    <name evidence="2" type="ORF">R4Z09_07930</name>
</gene>
<dbReference type="InterPro" id="IPR020076">
    <property type="entry name" value="DUF2768"/>
</dbReference>
<dbReference type="Pfam" id="PF10966">
    <property type="entry name" value="DUF2768"/>
    <property type="match status" value="1"/>
</dbReference>
<accession>A0ABZ2CGI2</accession>